<evidence type="ECO:0000313" key="2">
    <source>
        <dbReference type="Proteomes" id="UP000198635"/>
    </source>
</evidence>
<dbReference type="Proteomes" id="UP000198635">
    <property type="component" value="Unassembled WGS sequence"/>
</dbReference>
<evidence type="ECO:0000313" key="1">
    <source>
        <dbReference type="EMBL" id="SFJ21144.1"/>
    </source>
</evidence>
<organism evidence="1 2">
    <name type="scientific">Desulfomicrobium apsheronum</name>
    <dbReference type="NCBI Taxonomy" id="52560"/>
    <lineage>
        <taxon>Bacteria</taxon>
        <taxon>Pseudomonadati</taxon>
        <taxon>Thermodesulfobacteriota</taxon>
        <taxon>Desulfovibrionia</taxon>
        <taxon>Desulfovibrionales</taxon>
        <taxon>Desulfomicrobiaceae</taxon>
        <taxon>Desulfomicrobium</taxon>
    </lineage>
</organism>
<dbReference type="EMBL" id="FORX01000002">
    <property type="protein sequence ID" value="SFJ21144.1"/>
    <property type="molecule type" value="Genomic_DNA"/>
</dbReference>
<name>A0A1I3PHJ6_9BACT</name>
<reference evidence="2" key="1">
    <citation type="submission" date="2016-10" db="EMBL/GenBank/DDBJ databases">
        <authorList>
            <person name="Varghese N."/>
            <person name="Submissions S."/>
        </authorList>
    </citation>
    <scope>NUCLEOTIDE SEQUENCE [LARGE SCALE GENOMIC DNA]</scope>
    <source>
        <strain evidence="2">DSM 5918</strain>
    </source>
</reference>
<gene>
    <name evidence="1" type="ORF">SAMN04488082_1027</name>
</gene>
<accession>A0A1I3PHJ6</accession>
<evidence type="ECO:0008006" key="3">
    <source>
        <dbReference type="Google" id="ProtNLM"/>
    </source>
</evidence>
<dbReference type="RefSeq" id="WP_092372497.1">
    <property type="nucleotide sequence ID" value="NZ_FORX01000002.1"/>
</dbReference>
<dbReference type="OrthoDB" id="5471623at2"/>
<sequence>MTSVLQAMAANPSYLTNCAHPPSVRLEKPTPHGGKFWKAVAHPNGLALQWGRLNTAGQGRVLDIPRCAQGNPVQEMMDRALAKINEGYGLCSVTT</sequence>
<dbReference type="STRING" id="52560.SAMN04488082_1027"/>
<protein>
    <recommendedName>
        <fullName evidence="3">WGR domain-containing protein</fullName>
    </recommendedName>
</protein>
<keyword evidence="2" id="KW-1185">Reference proteome</keyword>
<dbReference type="AlphaFoldDB" id="A0A1I3PHJ6"/>
<proteinExistence type="predicted"/>